<dbReference type="GO" id="GO:0016301">
    <property type="term" value="F:kinase activity"/>
    <property type="evidence" value="ECO:0007669"/>
    <property type="project" value="UniProtKB-KW"/>
</dbReference>
<sequence length="213" mass="23685">MLAIHLGWTLMDAQIIQLVAQKLGISRAIAQTHDEHVEGFAERLFEATQYFMPPVVLNEAIGPSINDLTYSHASGQVLRAAVDMGQVVIVGRASQVVLASYRNVLHVRIVAPLKQRIVYVMQREGLDVKAAEARIKQKDHQRHQNIKEQFNKDNSDAHLYDIIINTGILDLPSAVELIFLAMVCKARKLSVPAEQLGPAFGLPRYPGRPGDLH</sequence>
<comment type="caution">
    <text evidence="1">The sequence shown here is derived from an EMBL/GenBank/DDBJ whole genome shotgun (WGS) entry which is preliminary data.</text>
</comment>
<reference evidence="2" key="1">
    <citation type="submission" date="2018-12" db="EMBL/GenBank/DDBJ databases">
        <title>Tengunoibacter tsumagoiensis gen. nov., sp. nov., Dictyobacter kobayashii sp. nov., D. alpinus sp. nov., and D. joshuensis sp. nov. and description of Dictyobacteraceae fam. nov. within the order Ktedonobacterales isolated from Tengu-no-mugimeshi.</title>
        <authorList>
            <person name="Wang C.M."/>
            <person name="Zheng Y."/>
            <person name="Sakai Y."/>
            <person name="Toyoda A."/>
            <person name="Minakuchi Y."/>
            <person name="Abe K."/>
            <person name="Yokota A."/>
            <person name="Yabe S."/>
        </authorList>
    </citation>
    <scope>NUCLEOTIDE SEQUENCE [LARGE SCALE GENOMIC DNA]</scope>
    <source>
        <strain evidence="2">Uno11</strain>
    </source>
</reference>
<dbReference type="Proteomes" id="UP000287188">
    <property type="component" value="Unassembled WGS sequence"/>
</dbReference>
<dbReference type="EMBL" id="BIFS01000001">
    <property type="protein sequence ID" value="GCE16287.1"/>
    <property type="molecule type" value="Genomic_DNA"/>
</dbReference>
<organism evidence="1 2">
    <name type="scientific">Dictyobacter kobayashii</name>
    <dbReference type="NCBI Taxonomy" id="2014872"/>
    <lineage>
        <taxon>Bacteria</taxon>
        <taxon>Bacillati</taxon>
        <taxon>Chloroflexota</taxon>
        <taxon>Ktedonobacteria</taxon>
        <taxon>Ktedonobacterales</taxon>
        <taxon>Dictyobacteraceae</taxon>
        <taxon>Dictyobacter</taxon>
    </lineage>
</organism>
<dbReference type="InterPro" id="IPR027417">
    <property type="entry name" value="P-loop_NTPase"/>
</dbReference>
<gene>
    <name evidence="1" type="ORF">KDK_00870</name>
</gene>
<dbReference type="Gene3D" id="3.40.50.300">
    <property type="entry name" value="P-loop containing nucleotide triphosphate hydrolases"/>
    <property type="match status" value="1"/>
</dbReference>
<dbReference type="RefSeq" id="WP_161976990.1">
    <property type="nucleotide sequence ID" value="NZ_BIFS01000001.1"/>
</dbReference>
<dbReference type="Pfam" id="PF13189">
    <property type="entry name" value="Cytidylate_kin2"/>
    <property type="match status" value="1"/>
</dbReference>
<keyword evidence="2" id="KW-1185">Reference proteome</keyword>
<name>A0A402AAV4_9CHLR</name>
<evidence type="ECO:0000313" key="1">
    <source>
        <dbReference type="EMBL" id="GCE16287.1"/>
    </source>
</evidence>
<proteinExistence type="predicted"/>
<protein>
    <submittedName>
        <fullName evidence="1">Cytidylate kinase</fullName>
    </submittedName>
</protein>
<evidence type="ECO:0000313" key="2">
    <source>
        <dbReference type="Proteomes" id="UP000287188"/>
    </source>
</evidence>
<keyword evidence="1" id="KW-0808">Transferase</keyword>
<keyword evidence="1" id="KW-0418">Kinase</keyword>
<accession>A0A402AAV4</accession>
<dbReference type="AlphaFoldDB" id="A0A402AAV4"/>